<protein>
    <submittedName>
        <fullName evidence="1">Uncharacterized protein</fullName>
    </submittedName>
</protein>
<dbReference type="Proteomes" id="UP000821865">
    <property type="component" value="Chromosome 1"/>
</dbReference>
<dbReference type="EMBL" id="CM023470">
    <property type="protein sequence ID" value="KAH7979353.1"/>
    <property type="molecule type" value="Genomic_DNA"/>
</dbReference>
<organism evidence="1 2">
    <name type="scientific">Dermacentor silvarum</name>
    <name type="common">Tick</name>
    <dbReference type="NCBI Taxonomy" id="543639"/>
    <lineage>
        <taxon>Eukaryota</taxon>
        <taxon>Metazoa</taxon>
        <taxon>Ecdysozoa</taxon>
        <taxon>Arthropoda</taxon>
        <taxon>Chelicerata</taxon>
        <taxon>Arachnida</taxon>
        <taxon>Acari</taxon>
        <taxon>Parasitiformes</taxon>
        <taxon>Ixodida</taxon>
        <taxon>Ixodoidea</taxon>
        <taxon>Ixodidae</taxon>
        <taxon>Rhipicephalinae</taxon>
        <taxon>Dermacentor</taxon>
    </lineage>
</organism>
<comment type="caution">
    <text evidence="1">The sequence shown here is derived from an EMBL/GenBank/DDBJ whole genome shotgun (WGS) entry which is preliminary data.</text>
</comment>
<sequence length="696" mass="76986">MGILPFSSAHSKLIKRGVASAALGNALQRSCYHQVHTSFCSQVERLLSAGYPSPLLTGVAEKLLEKCAKLSPVKQPDGGRSRSAKCSSTTSAFFVLTVFLCALATSCLCDGETDSDLTTAATVQPNVSYVAKLREFIGNAMDGASPRLARKVLEADLSVDCSIGLFKLVRGIRNLDPWAMRLFDASGKYPTGALSTTRVDLGAFDECVETVVHDDYGRETARAQYCNLMAYAGNKTDLDDHITEAVKFSHPRVPKFREHVYEQRVPILRLGICVLDACSERELNSLLKAVLPRIVDVTITNCVTSIPPEITKTQRIILACLGALTLLIALGTAVDLCCSSSKEKGAAKNILLSVVTSFSVVSNTRMMLNIPTDKTSDSYSMKFLHGIRFWSIVWVLVGHSYGAPSDVWSRMVNVIIYAEKWQNVITTVGFMSVDCFFFLSGFLLAYVVCKQKRTGIVLFLFATIRRLIRTMAPVFFLIMVLHLMPLITSGPDAKSYFDKVHTEFQRQWLLILLQVQNYDFDVNANSPVFGHLWYLSLDFQFFLVSLPVLLLLKSPCLCIAFDSTETVINFNSTVRKGPLHSDRGSKPAPESVAKIPAEIRDLILTPPETNPYDVLSAELLKRTTSSEKQRLQQILSAEELHSLCAVFSSSSGIRRPLSIKTYSENCSCSACLPLSAWCSPLQLVYLWRISRNLPTP</sequence>
<gene>
    <name evidence="1" type="ORF">HPB49_009129</name>
</gene>
<proteinExistence type="predicted"/>
<reference evidence="1" key="1">
    <citation type="submission" date="2020-05" db="EMBL/GenBank/DDBJ databases">
        <title>Large-scale comparative analyses of tick genomes elucidate their genetic diversity and vector capacities.</title>
        <authorList>
            <person name="Jia N."/>
            <person name="Wang J."/>
            <person name="Shi W."/>
            <person name="Du L."/>
            <person name="Sun Y."/>
            <person name="Zhan W."/>
            <person name="Jiang J."/>
            <person name="Wang Q."/>
            <person name="Zhang B."/>
            <person name="Ji P."/>
            <person name="Sakyi L.B."/>
            <person name="Cui X."/>
            <person name="Yuan T."/>
            <person name="Jiang B."/>
            <person name="Yang W."/>
            <person name="Lam T.T.-Y."/>
            <person name="Chang Q."/>
            <person name="Ding S."/>
            <person name="Wang X."/>
            <person name="Zhu J."/>
            <person name="Ruan X."/>
            <person name="Zhao L."/>
            <person name="Wei J."/>
            <person name="Que T."/>
            <person name="Du C."/>
            <person name="Cheng J."/>
            <person name="Dai P."/>
            <person name="Han X."/>
            <person name="Huang E."/>
            <person name="Gao Y."/>
            <person name="Liu J."/>
            <person name="Shao H."/>
            <person name="Ye R."/>
            <person name="Li L."/>
            <person name="Wei W."/>
            <person name="Wang X."/>
            <person name="Wang C."/>
            <person name="Yang T."/>
            <person name="Huo Q."/>
            <person name="Li W."/>
            <person name="Guo W."/>
            <person name="Chen H."/>
            <person name="Zhou L."/>
            <person name="Ni X."/>
            <person name="Tian J."/>
            <person name="Zhou Y."/>
            <person name="Sheng Y."/>
            <person name="Liu T."/>
            <person name="Pan Y."/>
            <person name="Xia L."/>
            <person name="Li J."/>
            <person name="Zhao F."/>
            <person name="Cao W."/>
        </authorList>
    </citation>
    <scope>NUCLEOTIDE SEQUENCE</scope>
    <source>
        <strain evidence="1">Dsil-2018</strain>
    </source>
</reference>
<evidence type="ECO:0000313" key="2">
    <source>
        <dbReference type="Proteomes" id="UP000821865"/>
    </source>
</evidence>
<name>A0ACB8DYB9_DERSI</name>
<evidence type="ECO:0000313" key="1">
    <source>
        <dbReference type="EMBL" id="KAH7979353.1"/>
    </source>
</evidence>
<keyword evidence="2" id="KW-1185">Reference proteome</keyword>
<accession>A0ACB8DYB9</accession>